<dbReference type="Gene3D" id="1.10.540.10">
    <property type="entry name" value="Acyl-CoA dehydrogenase/oxidase, N-terminal domain"/>
    <property type="match status" value="1"/>
</dbReference>
<evidence type="ECO:0000259" key="4">
    <source>
        <dbReference type="Pfam" id="PF08028"/>
    </source>
</evidence>
<feature type="domain" description="Acyl-CoA dehydrogenase/oxidase N-terminal" evidence="3">
    <location>
        <begin position="32"/>
        <end position="113"/>
    </location>
</feature>
<dbReference type="PANTHER" id="PTHR43831:SF1">
    <property type="entry name" value="ISOBUTYRYL-COA DEHYDROGENASE, MITOCHONDRIAL"/>
    <property type="match status" value="1"/>
</dbReference>
<sequence>MLAAATPLVPRSTRAPALLRSPERPQLVEAAASLRDVVRRHAPRAGKDRTLAAEVLGALRGPGFFRMAAPRDIGGLAVDPVTEAEVIEELAAADASTAWTAMIGISAVGSLATLCSQRAVKEIFGGQWPAAAGNATVTTQTARRVEGGYTFTGTWSFMSGVRHSDWVFFGARHSGTLTIGVAPTTCLSLTDERQVVGVAGTGSCSVTAQELFVPDHRIIPFPPASRRGGPRHTVMEFSLTPTIGLLAGAARHGLAAVREHVGAVRGAPQRPGDVSGRQHGQRALAELDIKLAAARAYAYQTLTEVWTAAHAGSPPSKDEHVRLMAVMTHLADVAAEITVTAMRLRGDDAAYLSDPLRRNARDVIVAAQHVVLSERNYESYGQMLIGRARDPGTDAGRSSAIRSVPGLEPVGPRP</sequence>
<organism evidence="5 6">
    <name type="scientific">Kineosporia corallincola</name>
    <dbReference type="NCBI Taxonomy" id="2835133"/>
    <lineage>
        <taxon>Bacteria</taxon>
        <taxon>Bacillati</taxon>
        <taxon>Actinomycetota</taxon>
        <taxon>Actinomycetes</taxon>
        <taxon>Kineosporiales</taxon>
        <taxon>Kineosporiaceae</taxon>
        <taxon>Kineosporia</taxon>
    </lineage>
</organism>
<comment type="caution">
    <text evidence="5">The sequence shown here is derived from an EMBL/GenBank/DDBJ whole genome shotgun (WGS) entry which is preliminary data.</text>
</comment>
<dbReference type="Pfam" id="PF08028">
    <property type="entry name" value="Acyl-CoA_dh_2"/>
    <property type="match status" value="1"/>
</dbReference>
<keyword evidence="6" id="KW-1185">Reference proteome</keyword>
<dbReference type="Gene3D" id="1.20.140.10">
    <property type="entry name" value="Butyryl-CoA Dehydrogenase, subunit A, domain 3"/>
    <property type="match status" value="1"/>
</dbReference>
<dbReference type="Proteomes" id="UP001197247">
    <property type="component" value="Unassembled WGS sequence"/>
</dbReference>
<evidence type="ECO:0000313" key="6">
    <source>
        <dbReference type="Proteomes" id="UP001197247"/>
    </source>
</evidence>
<dbReference type="SUPFAM" id="SSF47203">
    <property type="entry name" value="Acyl-CoA dehydrogenase C-terminal domain-like"/>
    <property type="match status" value="1"/>
</dbReference>
<evidence type="ECO:0000256" key="1">
    <source>
        <dbReference type="ARBA" id="ARBA00023002"/>
    </source>
</evidence>
<accession>A0ABS5TFG4</accession>
<dbReference type="Gene3D" id="2.40.110.10">
    <property type="entry name" value="Butyryl-CoA Dehydrogenase, subunit A, domain 2"/>
    <property type="match status" value="1"/>
</dbReference>
<dbReference type="SUPFAM" id="SSF56645">
    <property type="entry name" value="Acyl-CoA dehydrogenase NM domain-like"/>
    <property type="match status" value="1"/>
</dbReference>
<name>A0ABS5TFG4_9ACTN</name>
<feature type="region of interest" description="Disordered" evidence="2">
    <location>
        <begin position="388"/>
        <end position="414"/>
    </location>
</feature>
<keyword evidence="1" id="KW-0560">Oxidoreductase</keyword>
<dbReference type="EMBL" id="JAHBAY010000005">
    <property type="protein sequence ID" value="MBT0769833.1"/>
    <property type="molecule type" value="Genomic_DNA"/>
</dbReference>
<dbReference type="InterPro" id="IPR013107">
    <property type="entry name" value="Acyl-CoA_DH_C"/>
</dbReference>
<protein>
    <submittedName>
        <fullName evidence="5">Acyl-CoA dehydrogenase family protein</fullName>
    </submittedName>
</protein>
<feature type="domain" description="Acyl-CoA dehydrogenase C-terminal" evidence="4">
    <location>
        <begin position="248"/>
        <end position="373"/>
    </location>
</feature>
<dbReference type="InterPro" id="IPR037069">
    <property type="entry name" value="AcylCoA_DH/ox_N_sf"/>
</dbReference>
<dbReference type="Pfam" id="PF02771">
    <property type="entry name" value="Acyl-CoA_dh_N"/>
    <property type="match status" value="1"/>
</dbReference>
<dbReference type="PIRSF" id="PIRSF016578">
    <property type="entry name" value="HsaA"/>
    <property type="match status" value="1"/>
</dbReference>
<reference evidence="5 6" key="1">
    <citation type="submission" date="2021-05" db="EMBL/GenBank/DDBJ databases">
        <title>Kineosporia and Streptomyces sp. nov. two new marine actinobacteria isolated from Coral.</title>
        <authorList>
            <person name="Buangrab K."/>
            <person name="Sutthacheep M."/>
            <person name="Yeemin T."/>
            <person name="Harunari E."/>
            <person name="Igarashi Y."/>
            <person name="Kanchanasin P."/>
            <person name="Tanasupawat S."/>
            <person name="Phongsopitanun W."/>
        </authorList>
    </citation>
    <scope>NUCLEOTIDE SEQUENCE [LARGE SCALE GENOMIC DNA]</scope>
    <source>
        <strain evidence="5 6">J2-2</strain>
    </source>
</reference>
<dbReference type="InterPro" id="IPR013786">
    <property type="entry name" value="AcylCoA_DH/ox_N"/>
</dbReference>
<dbReference type="InterPro" id="IPR052547">
    <property type="entry name" value="Mito_Isobutyryl-CoADH"/>
</dbReference>
<dbReference type="InterPro" id="IPR009100">
    <property type="entry name" value="AcylCoA_DH/oxidase_NM_dom_sf"/>
</dbReference>
<dbReference type="InterPro" id="IPR046373">
    <property type="entry name" value="Acyl-CoA_Oxase/DH_mid-dom_sf"/>
</dbReference>
<proteinExistence type="predicted"/>
<evidence type="ECO:0000259" key="3">
    <source>
        <dbReference type="Pfam" id="PF02771"/>
    </source>
</evidence>
<dbReference type="PANTHER" id="PTHR43831">
    <property type="entry name" value="ISOBUTYRYL-COA DEHYDROGENASE"/>
    <property type="match status" value="1"/>
</dbReference>
<dbReference type="InterPro" id="IPR036250">
    <property type="entry name" value="AcylCo_DH-like_C"/>
</dbReference>
<gene>
    <name evidence="5" type="ORF">KIH74_12925</name>
</gene>
<evidence type="ECO:0000256" key="2">
    <source>
        <dbReference type="SAM" id="MobiDB-lite"/>
    </source>
</evidence>
<evidence type="ECO:0000313" key="5">
    <source>
        <dbReference type="EMBL" id="MBT0769833.1"/>
    </source>
</evidence>
<dbReference type="RefSeq" id="WP_214156136.1">
    <property type="nucleotide sequence ID" value="NZ_JAHBAY010000005.1"/>
</dbReference>